<organism evidence="1 2">
    <name type="scientific">Acinetobacter baumannii</name>
    <dbReference type="NCBI Taxonomy" id="470"/>
    <lineage>
        <taxon>Bacteria</taxon>
        <taxon>Pseudomonadati</taxon>
        <taxon>Pseudomonadota</taxon>
        <taxon>Gammaproteobacteria</taxon>
        <taxon>Moraxellales</taxon>
        <taxon>Moraxellaceae</taxon>
        <taxon>Acinetobacter</taxon>
        <taxon>Acinetobacter calcoaceticus/baumannii complex</taxon>
    </lineage>
</organism>
<comment type="caution">
    <text evidence="1">The sequence shown here is derived from an EMBL/GenBank/DDBJ whole genome shotgun (WGS) entry which is preliminary data.</text>
</comment>
<evidence type="ECO:0000313" key="1">
    <source>
        <dbReference type="EMBL" id="PHQ04296.1"/>
    </source>
</evidence>
<gene>
    <name evidence="1" type="ORF">CPI82_00265</name>
</gene>
<proteinExistence type="predicted"/>
<dbReference type="AlphaFoldDB" id="A0AAX0TXW9"/>
<accession>A0AAX0TXW9</accession>
<reference evidence="1 2" key="1">
    <citation type="submission" date="2017-09" db="EMBL/GenBank/DDBJ databases">
        <title>Draft genome of Acinetobacter baumannii strain I43, a mercury resistant bacteria.</title>
        <authorList>
            <person name="Siqueira K.A."/>
            <person name="Mello I.S."/>
            <person name="Mendes T.A."/>
            <person name="Soares M.A."/>
        </authorList>
    </citation>
    <scope>NUCLEOTIDE SEQUENCE [LARGE SCALE GENOMIC DNA]</scope>
    <source>
        <strain evidence="1 2">I43</strain>
    </source>
</reference>
<protein>
    <submittedName>
        <fullName evidence="1">Uncharacterized protein</fullName>
    </submittedName>
</protein>
<sequence>MNSYIEALYESMLPRVLDDIKKNGFALISLRFSSDEQIKYQLLDKFIDEGFNAEFKNETVNLEVKNEYLLIKK</sequence>
<dbReference type="RefSeq" id="WP_099349649.1">
    <property type="nucleotide sequence ID" value="NZ_JAUEND010000126.1"/>
</dbReference>
<name>A0AAX0TXW9_ACIBA</name>
<dbReference type="Proteomes" id="UP000223291">
    <property type="component" value="Unassembled WGS sequence"/>
</dbReference>
<evidence type="ECO:0000313" key="2">
    <source>
        <dbReference type="Proteomes" id="UP000223291"/>
    </source>
</evidence>
<dbReference type="EMBL" id="NXDV01000001">
    <property type="protein sequence ID" value="PHQ04296.1"/>
    <property type="molecule type" value="Genomic_DNA"/>
</dbReference>